<dbReference type="InterPro" id="IPR036259">
    <property type="entry name" value="MFS_trans_sf"/>
</dbReference>
<feature type="transmembrane region" description="Helical" evidence="5">
    <location>
        <begin position="67"/>
        <end position="85"/>
    </location>
</feature>
<feature type="transmembrane region" description="Helical" evidence="5">
    <location>
        <begin position="129"/>
        <end position="153"/>
    </location>
</feature>
<dbReference type="PANTHER" id="PTHR11662">
    <property type="entry name" value="SOLUTE CARRIER FAMILY 17"/>
    <property type="match status" value="1"/>
</dbReference>
<dbReference type="InterPro" id="IPR050382">
    <property type="entry name" value="MFS_Na/Anion_cotransporter"/>
</dbReference>
<comment type="subcellular location">
    <subcellularLocation>
        <location evidence="1">Membrane</location>
        <topology evidence="1">Multi-pass membrane protein</topology>
    </subcellularLocation>
</comment>
<evidence type="ECO:0000256" key="5">
    <source>
        <dbReference type="SAM" id="Phobius"/>
    </source>
</evidence>
<keyword evidence="2 5" id="KW-0812">Transmembrane</keyword>
<dbReference type="PANTHER" id="PTHR11662:SF285">
    <property type="entry name" value="HEXURONATE TRANSPORTER"/>
    <property type="match status" value="1"/>
</dbReference>
<feature type="domain" description="Major facilitator superfamily (MFS) profile" evidence="6">
    <location>
        <begin position="31"/>
        <end position="465"/>
    </location>
</feature>
<evidence type="ECO:0000256" key="3">
    <source>
        <dbReference type="ARBA" id="ARBA00022989"/>
    </source>
</evidence>
<feature type="transmembrane region" description="Helical" evidence="5">
    <location>
        <begin position="200"/>
        <end position="224"/>
    </location>
</feature>
<feature type="transmembrane region" description="Helical" evidence="5">
    <location>
        <begin position="314"/>
        <end position="335"/>
    </location>
</feature>
<feature type="transmembrane region" description="Helical" evidence="5">
    <location>
        <begin position="274"/>
        <end position="294"/>
    </location>
</feature>
<dbReference type="SUPFAM" id="SSF103473">
    <property type="entry name" value="MFS general substrate transporter"/>
    <property type="match status" value="1"/>
</dbReference>
<feature type="transmembrane region" description="Helical" evidence="5">
    <location>
        <begin position="404"/>
        <end position="423"/>
    </location>
</feature>
<keyword evidence="8" id="KW-1185">Reference proteome</keyword>
<evidence type="ECO:0000259" key="6">
    <source>
        <dbReference type="PROSITE" id="PS50850"/>
    </source>
</evidence>
<evidence type="ECO:0000256" key="2">
    <source>
        <dbReference type="ARBA" id="ARBA00022692"/>
    </source>
</evidence>
<feature type="transmembrane region" description="Helical" evidence="5">
    <location>
        <begin position="174"/>
        <end position="194"/>
    </location>
</feature>
<gene>
    <name evidence="7" type="ORF">MasN3_46650</name>
</gene>
<keyword evidence="3 5" id="KW-1133">Transmembrane helix</keyword>
<dbReference type="EMBL" id="AP026966">
    <property type="protein sequence ID" value="BDT61171.1"/>
    <property type="molecule type" value="Genomic_DNA"/>
</dbReference>
<feature type="transmembrane region" description="Helical" evidence="5">
    <location>
        <begin position="97"/>
        <end position="117"/>
    </location>
</feature>
<evidence type="ECO:0000256" key="4">
    <source>
        <dbReference type="ARBA" id="ARBA00023136"/>
    </source>
</evidence>
<reference evidence="7" key="1">
    <citation type="submission" date="2022-11" db="EMBL/GenBank/DDBJ databases">
        <title>Isolation and characterization of PLA-degrading bacterium Massilia sp. from Antarctic soil.</title>
        <authorList>
            <person name="Sato K."/>
            <person name="Gomez-Fuentes C."/>
            <person name="Ahmad S.A."/>
            <person name="Zulkharnain A."/>
        </authorList>
    </citation>
    <scope>NUCLEOTIDE SEQUENCE</scope>
    <source>
        <strain evidence="7">N-3</strain>
    </source>
</reference>
<evidence type="ECO:0000313" key="8">
    <source>
        <dbReference type="Proteomes" id="UP001163336"/>
    </source>
</evidence>
<name>A0ABN6THP5_9BURK</name>
<keyword evidence="4 5" id="KW-0472">Membrane</keyword>
<feature type="transmembrane region" description="Helical" evidence="5">
    <location>
        <begin position="371"/>
        <end position="392"/>
    </location>
</feature>
<dbReference type="CDD" id="cd17319">
    <property type="entry name" value="MFS_ExuT_GudP_like"/>
    <property type="match status" value="1"/>
</dbReference>
<organism evidence="7 8">
    <name type="scientific">Massilia varians</name>
    <dbReference type="NCBI Taxonomy" id="457921"/>
    <lineage>
        <taxon>Bacteria</taxon>
        <taxon>Pseudomonadati</taxon>
        <taxon>Pseudomonadota</taxon>
        <taxon>Betaproteobacteria</taxon>
        <taxon>Burkholderiales</taxon>
        <taxon>Oxalobacteraceae</taxon>
        <taxon>Telluria group</taxon>
        <taxon>Massilia</taxon>
    </lineage>
</organism>
<proteinExistence type="predicted"/>
<dbReference type="InterPro" id="IPR020846">
    <property type="entry name" value="MFS_dom"/>
</dbReference>
<protein>
    <submittedName>
        <fullName evidence="7">Hexuronate transporter</fullName>
    </submittedName>
</protein>
<dbReference type="Pfam" id="PF07690">
    <property type="entry name" value="MFS_1"/>
    <property type="match status" value="1"/>
</dbReference>
<dbReference type="Proteomes" id="UP001163336">
    <property type="component" value="Chromosome"/>
</dbReference>
<evidence type="ECO:0000256" key="1">
    <source>
        <dbReference type="ARBA" id="ARBA00004141"/>
    </source>
</evidence>
<dbReference type="Gene3D" id="1.20.1250.20">
    <property type="entry name" value="MFS general substrate transporter like domains"/>
    <property type="match status" value="2"/>
</dbReference>
<accession>A0ABN6THP5</accession>
<sequence>MNQQVMSANAKQGAEQVPGLTSTVGKYRWTICALLFFATTINYLDRQVLSLLAPLLTKEFGWSNTDYANITAVFQFVYAISMLFAGRVIDRLGTKRAFVLAIVVWSIGAVAHAYAIGIGNAVNSVFTTLGLAAVPVSIVGFMVGRAVLAIGEAGNFPAAIKATAEYFPKRERSFATGIFNSGANVGAILAPLTVPLIAEYWGWQAAFIAVGAIGFIWMGIWIWLYDTPDRQKRLSAGELAYINSDSSPADANPAAAAAKPKASWFKLLAYRQTWAFAFGKFMTDGVWWFFLFWLPKYMSAQYGLTGPEMVLPLAVLYSMTMVGSIGGGWLPTWFIDRGHSIYQGRMRAMFTIALFPLVVLLAQPLGYLGFWIPVILIGIGASAHQAWSANLFTTVSDMFPKHSVGSVVGIGGMAGGLGGVLLTKLGGWLFDYYGALGHLETGYLIMFSICALAYLTAWVVMKALVPAHREITDL</sequence>
<dbReference type="InterPro" id="IPR011701">
    <property type="entry name" value="MFS"/>
</dbReference>
<evidence type="ECO:0000313" key="7">
    <source>
        <dbReference type="EMBL" id="BDT61171.1"/>
    </source>
</evidence>
<dbReference type="PROSITE" id="PS50850">
    <property type="entry name" value="MFS"/>
    <property type="match status" value="1"/>
</dbReference>
<feature type="transmembrane region" description="Helical" evidence="5">
    <location>
        <begin position="443"/>
        <end position="465"/>
    </location>
</feature>
<feature type="transmembrane region" description="Helical" evidence="5">
    <location>
        <begin position="347"/>
        <end position="365"/>
    </location>
</feature>
<feature type="transmembrane region" description="Helical" evidence="5">
    <location>
        <begin position="27"/>
        <end position="44"/>
    </location>
</feature>